<protein>
    <submittedName>
        <fullName evidence="1">Uncharacterized protein</fullName>
    </submittedName>
</protein>
<accession>A0AAD7J8D3</accession>
<dbReference type="AlphaFoldDB" id="A0AAD7J8D3"/>
<dbReference type="Proteomes" id="UP001215280">
    <property type="component" value="Unassembled WGS sequence"/>
</dbReference>
<reference evidence="1" key="1">
    <citation type="submission" date="2023-03" db="EMBL/GenBank/DDBJ databases">
        <title>Massive genome expansion in bonnet fungi (Mycena s.s.) driven by repeated elements and novel gene families across ecological guilds.</title>
        <authorList>
            <consortium name="Lawrence Berkeley National Laboratory"/>
            <person name="Harder C.B."/>
            <person name="Miyauchi S."/>
            <person name="Viragh M."/>
            <person name="Kuo A."/>
            <person name="Thoen E."/>
            <person name="Andreopoulos B."/>
            <person name="Lu D."/>
            <person name="Skrede I."/>
            <person name="Drula E."/>
            <person name="Henrissat B."/>
            <person name="Morin E."/>
            <person name="Kohler A."/>
            <person name="Barry K."/>
            <person name="LaButti K."/>
            <person name="Morin E."/>
            <person name="Salamov A."/>
            <person name="Lipzen A."/>
            <person name="Mereny Z."/>
            <person name="Hegedus B."/>
            <person name="Baldrian P."/>
            <person name="Stursova M."/>
            <person name="Weitz H."/>
            <person name="Taylor A."/>
            <person name="Grigoriev I.V."/>
            <person name="Nagy L.G."/>
            <person name="Martin F."/>
            <person name="Kauserud H."/>
        </authorList>
    </citation>
    <scope>NUCLEOTIDE SEQUENCE</scope>
    <source>
        <strain evidence="1">CBHHK188m</strain>
    </source>
</reference>
<organism evidence="1 2">
    <name type="scientific">Mycena maculata</name>
    <dbReference type="NCBI Taxonomy" id="230809"/>
    <lineage>
        <taxon>Eukaryota</taxon>
        <taxon>Fungi</taxon>
        <taxon>Dikarya</taxon>
        <taxon>Basidiomycota</taxon>
        <taxon>Agaricomycotina</taxon>
        <taxon>Agaricomycetes</taxon>
        <taxon>Agaricomycetidae</taxon>
        <taxon>Agaricales</taxon>
        <taxon>Marasmiineae</taxon>
        <taxon>Mycenaceae</taxon>
        <taxon>Mycena</taxon>
    </lineage>
</organism>
<evidence type="ECO:0000313" key="1">
    <source>
        <dbReference type="EMBL" id="KAJ7759340.1"/>
    </source>
</evidence>
<sequence length="94" mass="10734">MRQLGLQKLKVLTSESVRSQMSTENIVQEAFSKFTSLYPEIRNIEVEFLIAHLSEVKKDIRRELKSICGARPECAEVLTEIVCRDTIPLNLGQI</sequence>
<comment type="caution">
    <text evidence="1">The sequence shown here is derived from an EMBL/GenBank/DDBJ whole genome shotgun (WGS) entry which is preliminary data.</text>
</comment>
<dbReference type="EMBL" id="JARJLG010000052">
    <property type="protein sequence ID" value="KAJ7759340.1"/>
    <property type="molecule type" value="Genomic_DNA"/>
</dbReference>
<proteinExistence type="predicted"/>
<name>A0AAD7J8D3_9AGAR</name>
<gene>
    <name evidence="1" type="ORF">DFH07DRAFT_741203</name>
</gene>
<evidence type="ECO:0000313" key="2">
    <source>
        <dbReference type="Proteomes" id="UP001215280"/>
    </source>
</evidence>
<keyword evidence="2" id="KW-1185">Reference proteome</keyword>